<dbReference type="EMBL" id="JACGWN010000010">
    <property type="protein sequence ID" value="KAL0427560.1"/>
    <property type="molecule type" value="Genomic_DNA"/>
</dbReference>
<dbReference type="PANTHER" id="PTHR24559">
    <property type="entry name" value="TRANSPOSON TY3-I GAG-POL POLYPROTEIN"/>
    <property type="match status" value="1"/>
</dbReference>
<feature type="non-terminal residue" evidence="1">
    <location>
        <position position="1"/>
    </location>
</feature>
<protein>
    <recommendedName>
        <fullName evidence="2">Transposon Ty3-I Gag-Pol polyprotein</fullName>
    </recommendedName>
</protein>
<dbReference type="Gene3D" id="3.10.10.10">
    <property type="entry name" value="HIV Type 1 Reverse Transcriptase, subunit A, domain 1"/>
    <property type="match status" value="1"/>
</dbReference>
<dbReference type="PANTHER" id="PTHR24559:SF444">
    <property type="entry name" value="REVERSE TRANSCRIPTASE DOMAIN-CONTAINING PROTEIN"/>
    <property type="match status" value="1"/>
</dbReference>
<dbReference type="SUPFAM" id="SSF56672">
    <property type="entry name" value="DNA/RNA polymerases"/>
    <property type="match status" value="1"/>
</dbReference>
<name>A0AAW2VH09_9LAMI</name>
<dbReference type="InterPro" id="IPR043502">
    <property type="entry name" value="DNA/RNA_pol_sf"/>
</dbReference>
<accession>A0AAW2VH09</accession>
<dbReference type="InterPro" id="IPR053134">
    <property type="entry name" value="RNA-dir_DNA_polymerase"/>
</dbReference>
<proteinExistence type="predicted"/>
<organism evidence="1">
    <name type="scientific">Sesamum latifolium</name>
    <dbReference type="NCBI Taxonomy" id="2727402"/>
    <lineage>
        <taxon>Eukaryota</taxon>
        <taxon>Viridiplantae</taxon>
        <taxon>Streptophyta</taxon>
        <taxon>Embryophyta</taxon>
        <taxon>Tracheophyta</taxon>
        <taxon>Spermatophyta</taxon>
        <taxon>Magnoliopsida</taxon>
        <taxon>eudicotyledons</taxon>
        <taxon>Gunneridae</taxon>
        <taxon>Pentapetalae</taxon>
        <taxon>asterids</taxon>
        <taxon>lamiids</taxon>
        <taxon>Lamiales</taxon>
        <taxon>Pedaliaceae</taxon>
        <taxon>Sesamum</taxon>
    </lineage>
</organism>
<reference evidence="1" key="1">
    <citation type="submission" date="2020-06" db="EMBL/GenBank/DDBJ databases">
        <authorList>
            <person name="Li T."/>
            <person name="Hu X."/>
            <person name="Zhang T."/>
            <person name="Song X."/>
            <person name="Zhang H."/>
            <person name="Dai N."/>
            <person name="Sheng W."/>
            <person name="Hou X."/>
            <person name="Wei L."/>
        </authorList>
    </citation>
    <scope>NUCLEOTIDE SEQUENCE</scope>
    <source>
        <strain evidence="1">KEN1</strain>
        <tissue evidence="1">Leaf</tissue>
    </source>
</reference>
<sequence>EEIFWSKKGKVIQEDVSKLFIAGHMKEIKFPEWLSNVVLVPNSGNKWCMCVDFRDVHEACPEDFYPLLRIDLLVDSTSVHELLSQVDA</sequence>
<evidence type="ECO:0008006" key="2">
    <source>
        <dbReference type="Google" id="ProtNLM"/>
    </source>
</evidence>
<evidence type="ECO:0000313" key="1">
    <source>
        <dbReference type="EMBL" id="KAL0427560.1"/>
    </source>
</evidence>
<comment type="caution">
    <text evidence="1">The sequence shown here is derived from an EMBL/GenBank/DDBJ whole genome shotgun (WGS) entry which is preliminary data.</text>
</comment>
<gene>
    <name evidence="1" type="ORF">Slati_2930800</name>
</gene>
<reference evidence="1" key="2">
    <citation type="journal article" date="2024" name="Plant">
        <title>Genomic evolution and insights into agronomic trait innovations of Sesamum species.</title>
        <authorList>
            <person name="Miao H."/>
            <person name="Wang L."/>
            <person name="Qu L."/>
            <person name="Liu H."/>
            <person name="Sun Y."/>
            <person name="Le M."/>
            <person name="Wang Q."/>
            <person name="Wei S."/>
            <person name="Zheng Y."/>
            <person name="Lin W."/>
            <person name="Duan Y."/>
            <person name="Cao H."/>
            <person name="Xiong S."/>
            <person name="Wang X."/>
            <person name="Wei L."/>
            <person name="Li C."/>
            <person name="Ma Q."/>
            <person name="Ju M."/>
            <person name="Zhao R."/>
            <person name="Li G."/>
            <person name="Mu C."/>
            <person name="Tian Q."/>
            <person name="Mei H."/>
            <person name="Zhang T."/>
            <person name="Gao T."/>
            <person name="Zhang H."/>
        </authorList>
    </citation>
    <scope>NUCLEOTIDE SEQUENCE</scope>
    <source>
        <strain evidence="1">KEN1</strain>
    </source>
</reference>
<dbReference type="AlphaFoldDB" id="A0AAW2VH09"/>